<evidence type="ECO:0000313" key="3">
    <source>
        <dbReference type="EMBL" id="MBM2418878.1"/>
    </source>
</evidence>
<name>A0A9Q2P072_9RHOB</name>
<dbReference type="EMBL" id="JAFBXF010000013">
    <property type="protein sequence ID" value="MBM2418878.1"/>
    <property type="molecule type" value="Genomic_DNA"/>
</dbReference>
<dbReference type="Proteomes" id="UP000809440">
    <property type="component" value="Unassembled WGS sequence"/>
</dbReference>
<dbReference type="AlphaFoldDB" id="A0A9Q2P072"/>
<keyword evidence="1" id="KW-0812">Transmembrane</keyword>
<comment type="caution">
    <text evidence="2">The sequence shown here is derived from an EMBL/GenBank/DDBJ whole genome shotgun (WGS) entry which is preliminary data.</text>
</comment>
<feature type="transmembrane region" description="Helical" evidence="1">
    <location>
        <begin position="7"/>
        <end position="27"/>
    </location>
</feature>
<protein>
    <submittedName>
        <fullName evidence="2">Uncharacterized protein</fullName>
    </submittedName>
</protein>
<gene>
    <name evidence="2" type="ORF">JQX41_17965</name>
    <name evidence="3" type="ORF">JQX48_17980</name>
</gene>
<evidence type="ECO:0000313" key="4">
    <source>
        <dbReference type="Proteomes" id="UP000755667"/>
    </source>
</evidence>
<accession>A0A9Q2P072</accession>
<proteinExistence type="predicted"/>
<keyword evidence="1" id="KW-1133">Transmembrane helix</keyword>
<keyword evidence="1" id="KW-0472">Membrane</keyword>
<evidence type="ECO:0000256" key="1">
    <source>
        <dbReference type="SAM" id="Phobius"/>
    </source>
</evidence>
<dbReference type="RefSeq" id="WP_171046215.1">
    <property type="nucleotide sequence ID" value="NZ_JAFBWU010000013.1"/>
</dbReference>
<evidence type="ECO:0000313" key="5">
    <source>
        <dbReference type="Proteomes" id="UP000809440"/>
    </source>
</evidence>
<dbReference type="EMBL" id="JAFBXE010000013">
    <property type="protein sequence ID" value="MBM2414208.1"/>
    <property type="molecule type" value="Genomic_DNA"/>
</dbReference>
<keyword evidence="5" id="KW-1185">Reference proteome</keyword>
<feature type="transmembrane region" description="Helical" evidence="1">
    <location>
        <begin position="33"/>
        <end position="50"/>
    </location>
</feature>
<sequence length="58" mass="6957">MKLQKYWYLGFLGLIGIYHLPALMVTFQSDGSWWGMTNALWFLWFANFIPERRNPDNT</sequence>
<organism evidence="2 4">
    <name type="scientific">Marivita cryptomonadis</name>
    <dbReference type="NCBI Taxonomy" id="505252"/>
    <lineage>
        <taxon>Bacteria</taxon>
        <taxon>Pseudomonadati</taxon>
        <taxon>Pseudomonadota</taxon>
        <taxon>Alphaproteobacteria</taxon>
        <taxon>Rhodobacterales</taxon>
        <taxon>Roseobacteraceae</taxon>
        <taxon>Marivita</taxon>
    </lineage>
</organism>
<evidence type="ECO:0000313" key="2">
    <source>
        <dbReference type="EMBL" id="MBM2414208.1"/>
    </source>
</evidence>
<dbReference type="Proteomes" id="UP000755667">
    <property type="component" value="Unassembled WGS sequence"/>
</dbReference>
<reference evidence="2 5" key="1">
    <citation type="submission" date="2021-01" db="EMBL/GenBank/DDBJ databases">
        <title>Diatom-associated Roseobacters Show Island Model of Population Structure.</title>
        <authorList>
            <person name="Qu L."/>
            <person name="Feng X."/>
            <person name="Chen Y."/>
            <person name="Li L."/>
            <person name="Wang X."/>
            <person name="Hu Z."/>
            <person name="Wang H."/>
            <person name="Luo H."/>
        </authorList>
    </citation>
    <scope>NUCLEOTIDE SEQUENCE</scope>
    <source>
        <strain evidence="3 5">CC28-63</strain>
        <strain evidence="2">CC28-69</strain>
    </source>
</reference>